<organism evidence="2 3">
    <name type="scientific">Lachnospira intestinalis</name>
    <dbReference type="NCBI Taxonomy" id="3133158"/>
    <lineage>
        <taxon>Bacteria</taxon>
        <taxon>Bacillati</taxon>
        <taxon>Bacillota</taxon>
        <taxon>Clostridia</taxon>
        <taxon>Lachnospirales</taxon>
        <taxon>Lachnospiraceae</taxon>
        <taxon>Lachnospira</taxon>
    </lineage>
</organism>
<dbReference type="Pfam" id="PF05960">
    <property type="entry name" value="DUF885"/>
    <property type="match status" value="1"/>
</dbReference>
<feature type="signal peptide" evidence="1">
    <location>
        <begin position="1"/>
        <end position="28"/>
    </location>
</feature>
<dbReference type="EMBL" id="JBBMFS010000009">
    <property type="protein sequence ID" value="MEQ2555480.1"/>
    <property type="molecule type" value="Genomic_DNA"/>
</dbReference>
<gene>
    <name evidence="2" type="ORF">WMO37_10775</name>
</gene>
<comment type="caution">
    <text evidence="2">The sequence shown here is derived from an EMBL/GenBank/DDBJ whole genome shotgun (WGS) entry which is preliminary data.</text>
</comment>
<sequence>MNKKRLFFKKTAALLLCAVLLLPCSACFNSPEAKNPGNDTGQITDSPHSETRNEAFNDYVNRLFTETVTTDTITLHSYMEHPSDFGIDNYEVTLGRYDLAALDNTSDITGKLTALKSFDRTTLSPKQQITYDELLIYLQNELEYSDLFLFQTSLCTTTGFHVQFPLILAEYTFEEEKDVKEYLALLEDSDGYFQSLADYEALRSRNGYFMEDALATQIAGECENFIESAGSPDSYLITTFDEKLDALTGISDADKSAYKTANQAAVTGHLIKGYRILTDGLKKLTGTNRYQGGLCNYPDGEKYFRYLLNHSLGWSKSVDEYNTLLDSYIRSNLLTMQTLMAKDSSLSSQFNNFSFSITEPAAVLTDLKTKIAADFPQGPDVSYDIKYITEALQDSVSPAMYFLPQLDNLNINSIYINPKGTRCSQLYPTLAHEGYPGHLYQTTYFADSDPDLIRYLIAPDGYVEGWATYCELFSYSYADTGNPLLNTLAQANYATILCLYAKCDLGINALGWTENDVASYIADFGFTDKNVAHEMYLSMVSNPGNYCKYVLGWIGFSELKKEARAQTGSAFSNPDFHKYILDMGSVPFDMLFDRLEDWCSVQSAQ</sequence>
<dbReference type="InterPro" id="IPR010281">
    <property type="entry name" value="DUF885"/>
</dbReference>
<reference evidence="2" key="1">
    <citation type="submission" date="2024-03" db="EMBL/GenBank/DDBJ databases">
        <title>Human intestinal bacterial collection.</title>
        <authorList>
            <person name="Pauvert C."/>
            <person name="Hitch T.C.A."/>
            <person name="Clavel T."/>
        </authorList>
    </citation>
    <scope>NUCLEOTIDE SEQUENCE [LARGE SCALE GENOMIC DNA]</scope>
    <source>
        <strain evidence="2">CLA-AA-H89B</strain>
    </source>
</reference>
<proteinExistence type="predicted"/>
<dbReference type="Proteomes" id="UP001546774">
    <property type="component" value="Unassembled WGS sequence"/>
</dbReference>
<evidence type="ECO:0000313" key="3">
    <source>
        <dbReference type="Proteomes" id="UP001546774"/>
    </source>
</evidence>
<evidence type="ECO:0000256" key="1">
    <source>
        <dbReference type="SAM" id="SignalP"/>
    </source>
</evidence>
<accession>A0ABV1H702</accession>
<evidence type="ECO:0000313" key="2">
    <source>
        <dbReference type="EMBL" id="MEQ2555480.1"/>
    </source>
</evidence>
<feature type="chain" id="PRO_5046160623" evidence="1">
    <location>
        <begin position="29"/>
        <end position="605"/>
    </location>
</feature>
<name>A0ABV1H702_9FIRM</name>
<keyword evidence="1" id="KW-0732">Signal</keyword>
<keyword evidence="3" id="KW-1185">Reference proteome</keyword>
<dbReference type="PANTHER" id="PTHR33361">
    <property type="entry name" value="GLR0591 PROTEIN"/>
    <property type="match status" value="1"/>
</dbReference>
<protein>
    <submittedName>
        <fullName evidence="2">DUF885 domain-containing protein</fullName>
    </submittedName>
</protein>
<dbReference type="PANTHER" id="PTHR33361:SF2">
    <property type="entry name" value="DUF885 DOMAIN-CONTAINING PROTEIN"/>
    <property type="match status" value="1"/>
</dbReference>